<sequence length="196" mass="22240">MAFSSNTSKAKAKATVNKLFESMLPGTALTSLGKQGASATEKFAREISKKRLSKEEIRKANKAEKVKQNKVINKKLESDKKFQKLVKYQVIKSHKSTENLSPEEQKYLKKLIKKNSNAVKRAGGVDDPFVQEEIEDLRKEILELSNEKYKKSKERKLDAKLESFNHRLHKKEYKETDAPGLTPGLAPVGFDESDDE</sequence>
<proteinExistence type="inferred from homology"/>
<dbReference type="EMBL" id="LT635759">
    <property type="protein sequence ID" value="SGZ54443.1"/>
    <property type="molecule type" value="Genomic_DNA"/>
</dbReference>
<evidence type="ECO:0000256" key="2">
    <source>
        <dbReference type="ARBA" id="ARBA00004604"/>
    </source>
</evidence>
<evidence type="ECO:0000313" key="11">
    <source>
        <dbReference type="Proteomes" id="UP000182334"/>
    </source>
</evidence>
<keyword evidence="6 8" id="KW-0804">Transcription</keyword>
<evidence type="ECO:0000256" key="8">
    <source>
        <dbReference type="RuleBase" id="RU362137"/>
    </source>
</evidence>
<gene>
    <name evidence="8" type="primary">RRT14</name>
    <name evidence="10" type="ORF">SAMEA4029010_CIC11G00000005385</name>
</gene>
<name>A0A1L0BT51_9ASCO</name>
<dbReference type="AlphaFoldDB" id="A0A1L0BT51"/>
<evidence type="ECO:0000256" key="6">
    <source>
        <dbReference type="ARBA" id="ARBA00023163"/>
    </source>
</evidence>
<evidence type="ECO:0000256" key="9">
    <source>
        <dbReference type="SAM" id="MobiDB-lite"/>
    </source>
</evidence>
<keyword evidence="7 8" id="KW-0539">Nucleus</keyword>
<dbReference type="STRING" id="45354.A0A1L0BT51"/>
<accession>A0A1L0BT51</accession>
<keyword evidence="11" id="KW-1185">Reference proteome</keyword>
<reference evidence="10 11" key="1">
    <citation type="submission" date="2016-10" db="EMBL/GenBank/DDBJ databases">
        <authorList>
            <person name="de Groot N.N."/>
        </authorList>
    </citation>
    <scope>NUCLEOTIDE SEQUENCE [LARGE SCALE GENOMIC DNA]</scope>
    <source>
        <strain evidence="10 11">CBS 141442</strain>
    </source>
</reference>
<evidence type="ECO:0000256" key="5">
    <source>
        <dbReference type="ARBA" id="ARBA00023015"/>
    </source>
</evidence>
<dbReference type="Proteomes" id="UP000182334">
    <property type="component" value="Chromosome IV"/>
</dbReference>
<feature type="region of interest" description="Disordered" evidence="9">
    <location>
        <begin position="172"/>
        <end position="196"/>
    </location>
</feature>
<evidence type="ECO:0000313" key="10">
    <source>
        <dbReference type="EMBL" id="SGZ54443.1"/>
    </source>
</evidence>
<organism evidence="10 11">
    <name type="scientific">Sungouiella intermedia</name>
    <dbReference type="NCBI Taxonomy" id="45354"/>
    <lineage>
        <taxon>Eukaryota</taxon>
        <taxon>Fungi</taxon>
        <taxon>Dikarya</taxon>
        <taxon>Ascomycota</taxon>
        <taxon>Saccharomycotina</taxon>
        <taxon>Pichiomycetes</taxon>
        <taxon>Metschnikowiaceae</taxon>
        <taxon>Sungouiella</taxon>
    </lineage>
</organism>
<evidence type="ECO:0000256" key="3">
    <source>
        <dbReference type="ARBA" id="ARBA00007142"/>
    </source>
</evidence>
<dbReference type="GO" id="GO:0005730">
    <property type="term" value="C:nucleolus"/>
    <property type="evidence" value="ECO:0007669"/>
    <property type="project" value="UniProtKB-SubCell"/>
</dbReference>
<evidence type="ECO:0000256" key="7">
    <source>
        <dbReference type="ARBA" id="ARBA00023242"/>
    </source>
</evidence>
<comment type="subcellular location">
    <subcellularLocation>
        <location evidence="2 8">Nucleus</location>
        <location evidence="2 8">Nucleolus</location>
    </subcellularLocation>
</comment>
<evidence type="ECO:0000256" key="4">
    <source>
        <dbReference type="ARBA" id="ARBA00014115"/>
    </source>
</evidence>
<dbReference type="Pfam" id="PF17075">
    <property type="entry name" value="RRT14"/>
    <property type="match status" value="1"/>
</dbReference>
<keyword evidence="5 8" id="KW-0805">Transcription regulation</keyword>
<protein>
    <recommendedName>
        <fullName evidence="4 8">Regulator of rDNA transcription 14</fullName>
    </recommendedName>
</protein>
<evidence type="ECO:0000256" key="1">
    <source>
        <dbReference type="ARBA" id="ARBA00002711"/>
    </source>
</evidence>
<comment type="similarity">
    <text evidence="3 8">Belongs to the RRT14 family.</text>
</comment>
<comment type="function">
    <text evidence="1 8">Involved in ribosome biogenesis, probably through modulation of rDNA transcription.</text>
</comment>
<dbReference type="OrthoDB" id="4069371at2759"/>
<dbReference type="InterPro" id="IPR031404">
    <property type="entry name" value="Rrt14"/>
</dbReference>